<dbReference type="CDD" id="cd06257">
    <property type="entry name" value="DnaJ"/>
    <property type="match status" value="1"/>
</dbReference>
<dbReference type="Gene3D" id="1.10.287.110">
    <property type="entry name" value="DnaJ domain"/>
    <property type="match status" value="1"/>
</dbReference>
<dbReference type="InterPro" id="IPR016161">
    <property type="entry name" value="Ald_DH/histidinol_DH"/>
</dbReference>
<evidence type="ECO:0000256" key="2">
    <source>
        <dbReference type="ARBA" id="ARBA00023002"/>
    </source>
</evidence>
<proteinExistence type="inferred from homology"/>
<evidence type="ECO:0000256" key="4">
    <source>
        <dbReference type="RuleBase" id="RU003345"/>
    </source>
</evidence>
<evidence type="ECO:0000259" key="5">
    <source>
        <dbReference type="PROSITE" id="PS50076"/>
    </source>
</evidence>
<dbReference type="InterPro" id="IPR016162">
    <property type="entry name" value="Ald_DH_N"/>
</dbReference>
<dbReference type="Proteomes" id="UP001176517">
    <property type="component" value="Unassembled WGS sequence"/>
</dbReference>
<feature type="active site" evidence="3">
    <location>
        <position position="348"/>
    </location>
</feature>
<dbReference type="InterPro" id="IPR036869">
    <property type="entry name" value="J_dom_sf"/>
</dbReference>
<dbReference type="InterPro" id="IPR029510">
    <property type="entry name" value="Ald_DH_CS_GLU"/>
</dbReference>
<name>A0AAN6GWP1_9BASI</name>
<dbReference type="SUPFAM" id="SSF46565">
    <property type="entry name" value="Chaperone J-domain"/>
    <property type="match status" value="1"/>
</dbReference>
<dbReference type="InterPro" id="IPR015590">
    <property type="entry name" value="Aldehyde_DH_dom"/>
</dbReference>
<evidence type="ECO:0000256" key="1">
    <source>
        <dbReference type="ARBA" id="ARBA00009986"/>
    </source>
</evidence>
<sequence length="850" mass="91345">MVWSIGGARKAGISGRAGAPSAQHIVAQISDLLTHLLAQVEDRLPPHTLQAVVLGATTILAIYVARALSRHWAEAAIKVTVSVPEAASPQAALRPGATLLENPTLRDPQRPDQIQAYDPATGLYLAHIPADTPASITAKVARAQAAQREWCTTSYAQRRKFLKTLLKWVVDDAEAIAHVCCRDTGKSAVDAAFGEILTTCSKLEWTIANGEAVLRPEARASNLLLAHKRCWIYHEPVGVVAACVSWNYPFHNVLGPLISALFAGNAIVLKASENVAWSSHFFIDAVRKMLSELGHSPDVVQLVTCWPEHAEALTTHEDIRHITFIGSEPVGKLVAAAAVKHLTPTVIELGGKDPAVILPSADLKYFSSTFLRAVFQGGGQNCIGLERFIVARSILPQFVALIKSRIEALRCGSYLDDAVPGPYSKDSAPVDVGAMINSARFDELESLISGAVQKGAQVLVGGKRLRSDKWKSGSFFAPTLISGVTRDMKIAQEEVFAPIMLIMPFDTLDEAIEIANSTRYGLGSSVFGAKREECHYVAQRLRAGMTNINDFGVSYLAQSLPFGGVKASGYGRFGGPEGLLGLTTPKAVTEDRFFRTVRTGIPPPLDYPLQPQSWAFVRSLVEFAYGSGLVQRARGIFGLIRGMDGPPPDFYGILGVSPTASTEEIREAYKRQSLKCHPDRFPSASPAERERHTARFQALADAYYVLSDAERRTEYDGVRSSYPSASSAEDPGANANFFRSFFSGGATHGEQPQADGVFGGVFEELLRPEVHRVAPVWKWVGSASGAGLGFILGNVPGAIGGAVLGNRLGAVRDAKGKSVAEVFINLSSSQKAEVLKALAAKVLGSMGDRP</sequence>
<dbReference type="GO" id="GO:0016620">
    <property type="term" value="F:oxidoreductase activity, acting on the aldehyde or oxo group of donors, NAD or NADP as acceptor"/>
    <property type="evidence" value="ECO:0007669"/>
    <property type="project" value="InterPro"/>
</dbReference>
<accession>A0AAN6GWP1</accession>
<comment type="similarity">
    <text evidence="1 4">Belongs to the aldehyde dehydrogenase family.</text>
</comment>
<reference evidence="6" key="1">
    <citation type="journal article" date="2023" name="PhytoFront">
        <title>Draft Genome Resources of Seven Strains of Tilletia horrida, Causal Agent of Kernel Smut of Rice.</title>
        <authorList>
            <person name="Khanal S."/>
            <person name="Antony Babu S."/>
            <person name="Zhou X.G."/>
        </authorList>
    </citation>
    <scope>NUCLEOTIDE SEQUENCE</scope>
    <source>
        <strain evidence="6">TX6</strain>
    </source>
</reference>
<dbReference type="Gene3D" id="3.40.605.10">
    <property type="entry name" value="Aldehyde Dehydrogenase, Chain A, domain 1"/>
    <property type="match status" value="1"/>
</dbReference>
<dbReference type="Pfam" id="PF00226">
    <property type="entry name" value="DnaJ"/>
    <property type="match status" value="1"/>
</dbReference>
<dbReference type="SUPFAM" id="SSF53720">
    <property type="entry name" value="ALDH-like"/>
    <property type="match status" value="1"/>
</dbReference>
<dbReference type="Pfam" id="PF00171">
    <property type="entry name" value="Aldedh"/>
    <property type="match status" value="1"/>
</dbReference>
<dbReference type="PRINTS" id="PR00625">
    <property type="entry name" value="JDOMAIN"/>
</dbReference>
<comment type="caution">
    <text evidence="6">The sequence shown here is derived from an EMBL/GenBank/DDBJ whole genome shotgun (WGS) entry which is preliminary data.</text>
</comment>
<evidence type="ECO:0000256" key="3">
    <source>
        <dbReference type="PROSITE-ProRule" id="PRU10007"/>
    </source>
</evidence>
<dbReference type="FunFam" id="3.40.309.10:FF:000024">
    <property type="entry name" value="Betaine aldehyde dehydrogenase"/>
    <property type="match status" value="1"/>
</dbReference>
<dbReference type="EMBL" id="JAPDMZ010000001">
    <property type="protein sequence ID" value="KAK0558112.1"/>
    <property type="molecule type" value="Genomic_DNA"/>
</dbReference>
<evidence type="ECO:0000313" key="7">
    <source>
        <dbReference type="Proteomes" id="UP001176517"/>
    </source>
</evidence>
<gene>
    <name evidence="6" type="primary">MSC7</name>
    <name evidence="6" type="ORF">OC846_000105</name>
</gene>
<dbReference type="InterPro" id="IPR001623">
    <property type="entry name" value="DnaJ_domain"/>
</dbReference>
<dbReference type="PROSITE" id="PS50076">
    <property type="entry name" value="DNAJ_2"/>
    <property type="match status" value="1"/>
</dbReference>
<evidence type="ECO:0000313" key="6">
    <source>
        <dbReference type="EMBL" id="KAK0558112.1"/>
    </source>
</evidence>
<dbReference type="Gene3D" id="3.40.309.10">
    <property type="entry name" value="Aldehyde Dehydrogenase, Chain A, domain 2"/>
    <property type="match status" value="1"/>
</dbReference>
<keyword evidence="2 4" id="KW-0560">Oxidoreductase</keyword>
<dbReference type="SMART" id="SM00271">
    <property type="entry name" value="DnaJ"/>
    <property type="match status" value="1"/>
</dbReference>
<dbReference type="AlphaFoldDB" id="A0AAN6GWP1"/>
<dbReference type="PROSITE" id="PS00687">
    <property type="entry name" value="ALDEHYDE_DEHYDR_GLU"/>
    <property type="match status" value="1"/>
</dbReference>
<dbReference type="InterPro" id="IPR016163">
    <property type="entry name" value="Ald_DH_C"/>
</dbReference>
<protein>
    <submittedName>
        <fullName evidence="6">Meiotic Sister-Chromatid recombination aldehyde dehydrogenase</fullName>
    </submittedName>
</protein>
<feature type="domain" description="J" evidence="5">
    <location>
        <begin position="649"/>
        <end position="719"/>
    </location>
</feature>
<organism evidence="6 7">
    <name type="scientific">Tilletia horrida</name>
    <dbReference type="NCBI Taxonomy" id="155126"/>
    <lineage>
        <taxon>Eukaryota</taxon>
        <taxon>Fungi</taxon>
        <taxon>Dikarya</taxon>
        <taxon>Basidiomycota</taxon>
        <taxon>Ustilaginomycotina</taxon>
        <taxon>Exobasidiomycetes</taxon>
        <taxon>Tilletiales</taxon>
        <taxon>Tilletiaceae</taxon>
        <taxon>Tilletia</taxon>
    </lineage>
</organism>
<dbReference type="PANTHER" id="PTHR11699">
    <property type="entry name" value="ALDEHYDE DEHYDROGENASE-RELATED"/>
    <property type="match status" value="1"/>
</dbReference>
<keyword evidence="7" id="KW-1185">Reference proteome</keyword>